<feature type="domain" description="DUF1980" evidence="2">
    <location>
        <begin position="127"/>
        <end position="248"/>
    </location>
</feature>
<feature type="transmembrane region" description="Helical" evidence="1">
    <location>
        <begin position="73"/>
        <end position="90"/>
    </location>
</feature>
<dbReference type="STRING" id="1588748.HMPREF3182_01040"/>
<dbReference type="InterPro" id="IPR052955">
    <property type="entry name" value="UPF0703_membrane_permease"/>
</dbReference>
<name>A0A134CEU8_9FIRM</name>
<keyword evidence="1" id="KW-1133">Transmembrane helix</keyword>
<dbReference type="PATRIC" id="fig|1588748.3.peg.999"/>
<dbReference type="PANTHER" id="PTHR40047:SF1">
    <property type="entry name" value="UPF0703 PROTEIN YCGQ"/>
    <property type="match status" value="1"/>
</dbReference>
<keyword evidence="1" id="KW-0812">Transmembrane</keyword>
<dbReference type="NCBIfam" id="TIGR03943">
    <property type="entry name" value="TIGR03943 family putative permease subunit"/>
    <property type="match status" value="1"/>
</dbReference>
<protein>
    <submittedName>
        <fullName evidence="3">TIGR03943 family protein</fullName>
    </submittedName>
</protein>
<evidence type="ECO:0000313" key="4">
    <source>
        <dbReference type="Proteomes" id="UP000070160"/>
    </source>
</evidence>
<proteinExistence type="predicted"/>
<dbReference type="PANTHER" id="PTHR40047">
    <property type="entry name" value="UPF0703 PROTEIN YCGQ"/>
    <property type="match status" value="1"/>
</dbReference>
<dbReference type="Proteomes" id="UP000070160">
    <property type="component" value="Unassembled WGS sequence"/>
</dbReference>
<comment type="caution">
    <text evidence="3">The sequence shown here is derived from an EMBL/GenBank/DDBJ whole genome shotgun (WGS) entry which is preliminary data.</text>
</comment>
<feature type="transmembrane region" description="Helical" evidence="1">
    <location>
        <begin position="7"/>
        <end position="28"/>
    </location>
</feature>
<dbReference type="InterPro" id="IPR015402">
    <property type="entry name" value="DUF1980"/>
</dbReference>
<dbReference type="EMBL" id="LSDT01000044">
    <property type="protein sequence ID" value="KXB90617.1"/>
    <property type="molecule type" value="Genomic_DNA"/>
</dbReference>
<organism evidence="3 4">
    <name type="scientific">Megasphaera hutchinsoni</name>
    <dbReference type="NCBI Taxonomy" id="1588748"/>
    <lineage>
        <taxon>Bacteria</taxon>
        <taxon>Bacillati</taxon>
        <taxon>Bacillota</taxon>
        <taxon>Negativicutes</taxon>
        <taxon>Veillonellales</taxon>
        <taxon>Veillonellaceae</taxon>
        <taxon>Megasphaera</taxon>
    </lineage>
</organism>
<evidence type="ECO:0000313" key="3">
    <source>
        <dbReference type="EMBL" id="KXB90617.1"/>
    </source>
</evidence>
<keyword evidence="4" id="KW-1185">Reference proteome</keyword>
<keyword evidence="1" id="KW-0472">Membrane</keyword>
<dbReference type="AlphaFoldDB" id="A0A134CEU8"/>
<gene>
    <name evidence="3" type="ORF">HMPREF3182_01040</name>
</gene>
<dbReference type="InterPro" id="IPR048447">
    <property type="entry name" value="DUF1980_C"/>
</dbReference>
<sequence>MMKRWNLQLVIEGMLFILLAVVLSIFVIQGTYKMFITPRILPLVCISIIVFFVWGIMTLWRRKEVSYKKSYQACLWIWIPLVLITGPLLLGEEPYTKQIIGTMQDAPQASTHPFGIDFDGQTHMTIDNHNRMIIMNTKHFYDADLELTKNLEMYQGYTVYAVGFVSYDDEMLTGNDFTIARYLMFCCINDVTPFGITCHYEGPKHWQEYQWVAIKGTVTKRAWHGLMQPVIHIDEITPAKKVEGFIYP</sequence>
<dbReference type="Pfam" id="PF21537">
    <property type="entry name" value="DUF1980_C"/>
    <property type="match status" value="1"/>
</dbReference>
<reference evidence="4" key="1">
    <citation type="submission" date="2016-01" db="EMBL/GenBank/DDBJ databases">
        <authorList>
            <person name="Mitreva M."/>
            <person name="Pepin K.H."/>
            <person name="Mihindukulasuriya K.A."/>
            <person name="Fulton R."/>
            <person name="Fronick C."/>
            <person name="O'Laughlin M."/>
            <person name="Miner T."/>
            <person name="Herter B."/>
            <person name="Rosa B.A."/>
            <person name="Cordes M."/>
            <person name="Tomlinson C."/>
            <person name="Wollam A."/>
            <person name="Palsikar V.B."/>
            <person name="Mardis E.R."/>
            <person name="Wilson R.K."/>
        </authorList>
    </citation>
    <scope>NUCLEOTIDE SEQUENCE [LARGE SCALE GENOMIC DNA]</scope>
    <source>
        <strain evidence="4">KA00182</strain>
    </source>
</reference>
<evidence type="ECO:0000256" key="1">
    <source>
        <dbReference type="SAM" id="Phobius"/>
    </source>
</evidence>
<dbReference type="RefSeq" id="WP_206445552.1">
    <property type="nucleotide sequence ID" value="NZ_KQ960952.1"/>
</dbReference>
<accession>A0A134CEU8</accession>
<evidence type="ECO:0000259" key="2">
    <source>
        <dbReference type="Pfam" id="PF21537"/>
    </source>
</evidence>
<feature type="transmembrane region" description="Helical" evidence="1">
    <location>
        <begin position="40"/>
        <end position="61"/>
    </location>
</feature>